<dbReference type="Gene3D" id="3.10.450.50">
    <property type="match status" value="1"/>
</dbReference>
<dbReference type="InterPro" id="IPR032710">
    <property type="entry name" value="NTF2-like_dom_sf"/>
</dbReference>
<dbReference type="EMBL" id="JBHTLR010000007">
    <property type="protein sequence ID" value="MFD1216045.1"/>
    <property type="molecule type" value="Genomic_DNA"/>
</dbReference>
<dbReference type="SUPFAM" id="SSF54427">
    <property type="entry name" value="NTF2-like"/>
    <property type="match status" value="1"/>
</dbReference>
<dbReference type="Proteomes" id="UP001597264">
    <property type="component" value="Unassembled WGS sequence"/>
</dbReference>
<proteinExistence type="predicted"/>
<sequence length="122" mass="13232">MIEIIRSKDCGNSPKNQFVEKVVVALESGDFEFLDGVLSEGAVWELANSSVTEGDGLRAHIQSCGEGVALVKVDHVISHGKSGSANGYIQDRKGKVLHFCHFIEFTSAKCVKINRVCSYGKC</sequence>
<keyword evidence="2" id="KW-1185">Reference proteome</keyword>
<gene>
    <name evidence="1" type="ORF">ACFQ2X_05495</name>
</gene>
<organism evidence="1 2">
    <name type="scientific">Microbulbifer celer</name>
    <dbReference type="NCBI Taxonomy" id="435905"/>
    <lineage>
        <taxon>Bacteria</taxon>
        <taxon>Pseudomonadati</taxon>
        <taxon>Pseudomonadota</taxon>
        <taxon>Gammaproteobacteria</taxon>
        <taxon>Cellvibrionales</taxon>
        <taxon>Microbulbiferaceae</taxon>
        <taxon>Microbulbifer</taxon>
    </lineage>
</organism>
<accession>A0ABW3U892</accession>
<evidence type="ECO:0000313" key="2">
    <source>
        <dbReference type="Proteomes" id="UP001597264"/>
    </source>
</evidence>
<comment type="caution">
    <text evidence="1">The sequence shown here is derived from an EMBL/GenBank/DDBJ whole genome shotgun (WGS) entry which is preliminary data.</text>
</comment>
<protein>
    <recommendedName>
        <fullName evidence="3">SnoaL-like domain-containing protein</fullName>
    </recommendedName>
</protein>
<reference evidence="2" key="1">
    <citation type="journal article" date="2019" name="Int. J. Syst. Evol. Microbiol.">
        <title>The Global Catalogue of Microorganisms (GCM) 10K type strain sequencing project: providing services to taxonomists for standard genome sequencing and annotation.</title>
        <authorList>
            <consortium name="The Broad Institute Genomics Platform"/>
            <consortium name="The Broad Institute Genome Sequencing Center for Infectious Disease"/>
            <person name="Wu L."/>
            <person name="Ma J."/>
        </authorList>
    </citation>
    <scope>NUCLEOTIDE SEQUENCE [LARGE SCALE GENOMIC DNA]</scope>
    <source>
        <strain evidence="2">CCUG 54356</strain>
    </source>
</reference>
<name>A0ABW3U892_9GAMM</name>
<dbReference type="RefSeq" id="WP_230438163.1">
    <property type="nucleotide sequence ID" value="NZ_CP087715.1"/>
</dbReference>
<evidence type="ECO:0000313" key="1">
    <source>
        <dbReference type="EMBL" id="MFD1216045.1"/>
    </source>
</evidence>
<evidence type="ECO:0008006" key="3">
    <source>
        <dbReference type="Google" id="ProtNLM"/>
    </source>
</evidence>